<protein>
    <submittedName>
        <fullName evidence="4">Fruitless</fullName>
    </submittedName>
</protein>
<evidence type="ECO:0000313" key="2">
    <source>
        <dbReference type="EMBL" id="VDN00129.1"/>
    </source>
</evidence>
<dbReference type="EMBL" id="UYRW01012238">
    <property type="protein sequence ID" value="VDN00129.1"/>
    <property type="molecule type" value="Genomic_DNA"/>
</dbReference>
<dbReference type="WBParaSite" id="nOo.2.0.1.t12840-RA">
    <property type="protein sequence ID" value="nOo.2.0.1.t12840-RA"/>
    <property type="gene ID" value="nOo.2.0.1.g12840"/>
</dbReference>
<accession>A0A182EXD9</accession>
<reference evidence="2 3" key="2">
    <citation type="submission" date="2018-08" db="EMBL/GenBank/DDBJ databases">
        <authorList>
            <person name="Laetsch R D."/>
            <person name="Stevens L."/>
            <person name="Kumar S."/>
            <person name="Blaxter L. M."/>
        </authorList>
    </citation>
    <scope>NUCLEOTIDE SEQUENCE [LARGE SCALE GENOMIC DNA]</scope>
</reference>
<sequence>NTGVTSIDDTRNVAAAAPLIPTLDSYNTMSSITGPATVRPDLVSGVGVPISRDQFDYNGILGGPGGMNGMTSATSTSSLGTIGMATPRVSTKKRSKSVKLDSDDDARSNDDREADRRSANNARE</sequence>
<feature type="compositionally biased region" description="Basic and acidic residues" evidence="1">
    <location>
        <begin position="98"/>
        <end position="124"/>
    </location>
</feature>
<evidence type="ECO:0000256" key="1">
    <source>
        <dbReference type="SAM" id="MobiDB-lite"/>
    </source>
</evidence>
<proteinExistence type="predicted"/>
<feature type="region of interest" description="Disordered" evidence="1">
    <location>
        <begin position="65"/>
        <end position="124"/>
    </location>
</feature>
<organism evidence="4">
    <name type="scientific">Onchocerca ochengi</name>
    <name type="common">Filarial nematode worm</name>
    <dbReference type="NCBI Taxonomy" id="42157"/>
    <lineage>
        <taxon>Eukaryota</taxon>
        <taxon>Metazoa</taxon>
        <taxon>Ecdysozoa</taxon>
        <taxon>Nematoda</taxon>
        <taxon>Chromadorea</taxon>
        <taxon>Rhabditida</taxon>
        <taxon>Spirurina</taxon>
        <taxon>Spiruromorpha</taxon>
        <taxon>Filarioidea</taxon>
        <taxon>Onchocercidae</taxon>
        <taxon>Onchocerca</taxon>
    </lineage>
</organism>
<dbReference type="AlphaFoldDB" id="A0A182EXD9"/>
<evidence type="ECO:0000313" key="3">
    <source>
        <dbReference type="Proteomes" id="UP000271087"/>
    </source>
</evidence>
<feature type="compositionally biased region" description="Polar residues" evidence="1">
    <location>
        <begin position="71"/>
        <end position="80"/>
    </location>
</feature>
<evidence type="ECO:0000313" key="4">
    <source>
        <dbReference type="WBParaSite" id="nOo.2.0.1.t12840-RA"/>
    </source>
</evidence>
<gene>
    <name evidence="2" type="ORF">NOO_LOCUS12840</name>
</gene>
<keyword evidence="3" id="KW-1185">Reference proteome</keyword>
<dbReference type="STRING" id="42157.A0A182EXD9"/>
<name>A0A182EXD9_ONCOC</name>
<reference evidence="4" key="1">
    <citation type="submission" date="2016-06" db="UniProtKB">
        <authorList>
            <consortium name="WormBaseParasite"/>
        </authorList>
    </citation>
    <scope>IDENTIFICATION</scope>
</reference>
<dbReference type="Proteomes" id="UP000271087">
    <property type="component" value="Unassembled WGS sequence"/>
</dbReference>